<keyword evidence="1" id="KW-0732">Signal</keyword>
<name>A0A915L4E2_ROMCU</name>
<feature type="chain" id="PRO_5037041719" evidence="1">
    <location>
        <begin position="19"/>
        <end position="214"/>
    </location>
</feature>
<accession>A0A915L4E2</accession>
<evidence type="ECO:0000313" key="2">
    <source>
        <dbReference type="Proteomes" id="UP000887565"/>
    </source>
</evidence>
<reference evidence="3" key="1">
    <citation type="submission" date="2022-11" db="UniProtKB">
        <authorList>
            <consortium name="WormBaseParasite"/>
        </authorList>
    </citation>
    <scope>IDENTIFICATION</scope>
</reference>
<feature type="signal peptide" evidence="1">
    <location>
        <begin position="1"/>
        <end position="18"/>
    </location>
</feature>
<dbReference type="AlphaFoldDB" id="A0A915L4E2"/>
<sequence>MAYCRCFLVCFFVTLSYAWPTVKKIAADDDNTRGKILEWSHLIDKRSTEEADADDEGNSLDRSIAETSENSGHQEDNLESPASAAASNDFDWKLLQSSNKRLADEIHRRRRRSSHFSKVAQKRLLRSKRAPPPQFTPPVRGAGLIGDETSPVERWGSEQNIAFDGDEIVAQAPPAALTNNQVQLTENDLKKLANLIETMQHLNEEGYGVDGNVI</sequence>
<evidence type="ECO:0000256" key="1">
    <source>
        <dbReference type="SAM" id="SignalP"/>
    </source>
</evidence>
<dbReference type="WBParaSite" id="nRc.2.0.1.t45372-RA">
    <property type="protein sequence ID" value="nRc.2.0.1.t45372-RA"/>
    <property type="gene ID" value="nRc.2.0.1.g45372"/>
</dbReference>
<dbReference type="Proteomes" id="UP000887565">
    <property type="component" value="Unplaced"/>
</dbReference>
<evidence type="ECO:0000313" key="3">
    <source>
        <dbReference type="WBParaSite" id="nRc.2.0.1.t45372-RA"/>
    </source>
</evidence>
<proteinExistence type="predicted"/>
<keyword evidence="2" id="KW-1185">Reference proteome</keyword>
<protein>
    <submittedName>
        <fullName evidence="3">Uncharacterized protein</fullName>
    </submittedName>
</protein>
<organism evidence="2 3">
    <name type="scientific">Romanomermis culicivorax</name>
    <name type="common">Nematode worm</name>
    <dbReference type="NCBI Taxonomy" id="13658"/>
    <lineage>
        <taxon>Eukaryota</taxon>
        <taxon>Metazoa</taxon>
        <taxon>Ecdysozoa</taxon>
        <taxon>Nematoda</taxon>
        <taxon>Enoplea</taxon>
        <taxon>Dorylaimia</taxon>
        <taxon>Mermithida</taxon>
        <taxon>Mermithoidea</taxon>
        <taxon>Mermithidae</taxon>
        <taxon>Romanomermis</taxon>
    </lineage>
</organism>